<evidence type="ECO:0000313" key="2">
    <source>
        <dbReference type="Proteomes" id="UP000039865"/>
    </source>
</evidence>
<keyword evidence="2" id="KW-1185">Reference proteome</keyword>
<dbReference type="EMBL" id="CCKQ01012409">
    <property type="protein sequence ID" value="CDW84027.1"/>
    <property type="molecule type" value="Genomic_DNA"/>
</dbReference>
<gene>
    <name evidence="1" type="primary">Contig475.g520</name>
    <name evidence="1" type="ORF">STYLEM_13084</name>
</gene>
<evidence type="ECO:0000313" key="1">
    <source>
        <dbReference type="EMBL" id="CDW84027.1"/>
    </source>
</evidence>
<proteinExistence type="predicted"/>
<sequence>MAPESYSIGSTKVTNFIVGDIQLYKSNMIRYYKLTFVELGINIFDYSNYEKHFKFNEISEDLSIFVSDDEMDRQIAFASTSEMQITEQETLCEDDFSTNFRRIRLPMWPKTFTVLHIEFWFKFNSIASNTQDPDNFHIKTVPSIENQVCYQMQGFSYCQSYQNKVSNLNWQSYILIYDNKTPLWRSALDNEFNDATPPFNTGKITPGFKACKFSFQFCWRYAKFRKIPSYPGAGLIGYWPLQRDSYGNDYLSDESINPQTIHLDAPVKFCQDPNSLVLCEFGYVYVEIQNYCVQAIATSVEYHLKVLTLPTQYGSNQVLCNKLVQ</sequence>
<organism evidence="1 2">
    <name type="scientific">Stylonychia lemnae</name>
    <name type="common">Ciliate</name>
    <dbReference type="NCBI Taxonomy" id="5949"/>
    <lineage>
        <taxon>Eukaryota</taxon>
        <taxon>Sar</taxon>
        <taxon>Alveolata</taxon>
        <taxon>Ciliophora</taxon>
        <taxon>Intramacronucleata</taxon>
        <taxon>Spirotrichea</taxon>
        <taxon>Stichotrichia</taxon>
        <taxon>Sporadotrichida</taxon>
        <taxon>Oxytrichidae</taxon>
        <taxon>Stylonychinae</taxon>
        <taxon>Stylonychia</taxon>
    </lineage>
</organism>
<dbReference type="AlphaFoldDB" id="A0A078AS39"/>
<accession>A0A078AS39</accession>
<dbReference type="InParanoid" id="A0A078AS39"/>
<reference evidence="1 2" key="1">
    <citation type="submission" date="2014-06" db="EMBL/GenBank/DDBJ databases">
        <authorList>
            <person name="Swart Estienne"/>
        </authorList>
    </citation>
    <scope>NUCLEOTIDE SEQUENCE [LARGE SCALE GENOMIC DNA]</scope>
    <source>
        <strain evidence="1 2">130c</strain>
    </source>
</reference>
<name>A0A078AS39_STYLE</name>
<protein>
    <submittedName>
        <fullName evidence="1">Uncharacterized protein</fullName>
    </submittedName>
</protein>
<dbReference type="Proteomes" id="UP000039865">
    <property type="component" value="Unassembled WGS sequence"/>
</dbReference>